<dbReference type="Proteomes" id="UP001627154">
    <property type="component" value="Unassembled WGS sequence"/>
</dbReference>
<evidence type="ECO:0000313" key="2">
    <source>
        <dbReference type="Proteomes" id="UP001627154"/>
    </source>
</evidence>
<dbReference type="EMBL" id="JBJJXI010000021">
    <property type="protein sequence ID" value="KAL3405056.1"/>
    <property type="molecule type" value="Genomic_DNA"/>
</dbReference>
<protein>
    <submittedName>
        <fullName evidence="1">Uncharacterized protein</fullName>
    </submittedName>
</protein>
<keyword evidence="2" id="KW-1185">Reference proteome</keyword>
<organism evidence="1 2">
    <name type="scientific">Trichogramma kaykai</name>
    <dbReference type="NCBI Taxonomy" id="54128"/>
    <lineage>
        <taxon>Eukaryota</taxon>
        <taxon>Metazoa</taxon>
        <taxon>Ecdysozoa</taxon>
        <taxon>Arthropoda</taxon>
        <taxon>Hexapoda</taxon>
        <taxon>Insecta</taxon>
        <taxon>Pterygota</taxon>
        <taxon>Neoptera</taxon>
        <taxon>Endopterygota</taxon>
        <taxon>Hymenoptera</taxon>
        <taxon>Apocrita</taxon>
        <taxon>Proctotrupomorpha</taxon>
        <taxon>Chalcidoidea</taxon>
        <taxon>Trichogrammatidae</taxon>
        <taxon>Trichogramma</taxon>
    </lineage>
</organism>
<evidence type="ECO:0000313" key="1">
    <source>
        <dbReference type="EMBL" id="KAL3405056.1"/>
    </source>
</evidence>
<reference evidence="1 2" key="1">
    <citation type="journal article" date="2024" name="bioRxiv">
        <title>A reference genome for Trichogramma kaykai: A tiny desert-dwelling parasitoid wasp with competing sex-ratio distorters.</title>
        <authorList>
            <person name="Culotta J."/>
            <person name="Lindsey A.R."/>
        </authorList>
    </citation>
    <scope>NUCLEOTIDE SEQUENCE [LARGE SCALE GENOMIC DNA]</scope>
    <source>
        <strain evidence="1 2">KSX58</strain>
    </source>
</reference>
<dbReference type="AlphaFoldDB" id="A0ABD2XK02"/>
<gene>
    <name evidence="1" type="ORF">TKK_002113</name>
</gene>
<sequence>MWTNESYRYSTEEVMDSKEYMDIKEEMHIKEMNVKEEIDIKEEMDSKKDVIRVKEEPSDTVTNTADEFAIDLVGYCKSENFEPLSSHELSSNQGNEAKPLLDDLNETVFNDFECKDVKLELKPLAPIVIKSEYGNVQPVIKIENEVQTDCDDNCKSKENSCFEFSDYEKLQNSENPVLFFVTVSRSYKNKIANKSNVDPYARGARGKVQHLSAPVAAAPATFIRDGNDPIERRSTHESVIYTSSIGSILFQRIVRATRVGSVSSTAQLEIVKSKMQEPVSWNIRLVRVHETEEKKISESSCRLDK</sequence>
<comment type="caution">
    <text evidence="1">The sequence shown here is derived from an EMBL/GenBank/DDBJ whole genome shotgun (WGS) entry which is preliminary data.</text>
</comment>
<name>A0ABD2XK02_9HYME</name>
<accession>A0ABD2XK02</accession>
<proteinExistence type="predicted"/>